<feature type="signal peptide" evidence="1">
    <location>
        <begin position="1"/>
        <end position="23"/>
    </location>
</feature>
<dbReference type="AlphaFoldDB" id="A0A8C4THV9"/>
<keyword evidence="1" id="KW-0732">Signal</keyword>
<keyword evidence="4" id="KW-1185">Reference proteome</keyword>
<dbReference type="InterPro" id="IPR007110">
    <property type="entry name" value="Ig-like_dom"/>
</dbReference>
<protein>
    <recommendedName>
        <fullName evidence="2">Ig-like domain-containing protein</fullName>
    </recommendedName>
</protein>
<dbReference type="Ensembl" id="ENSECRT00000031513.1">
    <property type="protein sequence ID" value="ENSECRP00000030860.1"/>
    <property type="gene ID" value="ENSECRG00000020946.1"/>
</dbReference>
<organism evidence="3 4">
    <name type="scientific">Erpetoichthys calabaricus</name>
    <name type="common">Rope fish</name>
    <name type="synonym">Calamoichthys calabaricus</name>
    <dbReference type="NCBI Taxonomy" id="27687"/>
    <lineage>
        <taxon>Eukaryota</taxon>
        <taxon>Metazoa</taxon>
        <taxon>Chordata</taxon>
        <taxon>Craniata</taxon>
        <taxon>Vertebrata</taxon>
        <taxon>Euteleostomi</taxon>
        <taxon>Actinopterygii</taxon>
        <taxon>Polypteriformes</taxon>
        <taxon>Polypteridae</taxon>
        <taxon>Erpetoichthys</taxon>
    </lineage>
</organism>
<dbReference type="Pfam" id="PF07686">
    <property type="entry name" value="V-set"/>
    <property type="match status" value="1"/>
</dbReference>
<dbReference type="SMART" id="SM00409">
    <property type="entry name" value="IG"/>
    <property type="match status" value="1"/>
</dbReference>
<evidence type="ECO:0000259" key="2">
    <source>
        <dbReference type="PROSITE" id="PS50835"/>
    </source>
</evidence>
<feature type="chain" id="PRO_5034727771" description="Ig-like domain-containing protein" evidence="1">
    <location>
        <begin position="24"/>
        <end position="140"/>
    </location>
</feature>
<name>A0A8C4THV9_ERPCA</name>
<dbReference type="GeneTree" id="ENSGT01080000257344"/>
<evidence type="ECO:0000313" key="3">
    <source>
        <dbReference type="Ensembl" id="ENSECRP00000030860.1"/>
    </source>
</evidence>
<dbReference type="SMART" id="SM00406">
    <property type="entry name" value="IGv"/>
    <property type="match status" value="1"/>
</dbReference>
<dbReference type="InterPro" id="IPR013783">
    <property type="entry name" value="Ig-like_fold"/>
</dbReference>
<reference evidence="3" key="2">
    <citation type="submission" date="2025-09" db="UniProtKB">
        <authorList>
            <consortium name="Ensembl"/>
        </authorList>
    </citation>
    <scope>IDENTIFICATION</scope>
</reference>
<evidence type="ECO:0000256" key="1">
    <source>
        <dbReference type="SAM" id="SignalP"/>
    </source>
</evidence>
<dbReference type="PANTHER" id="PTHR23267">
    <property type="entry name" value="IMMUNOGLOBULIN LIGHT CHAIN"/>
    <property type="match status" value="1"/>
</dbReference>
<feature type="domain" description="Ig-like" evidence="2">
    <location>
        <begin position="6"/>
        <end position="117"/>
    </location>
</feature>
<dbReference type="SUPFAM" id="SSF48726">
    <property type="entry name" value="Immunoglobulin"/>
    <property type="match status" value="1"/>
</dbReference>
<dbReference type="InterPro" id="IPR003599">
    <property type="entry name" value="Ig_sub"/>
</dbReference>
<dbReference type="PROSITE" id="PS50835">
    <property type="entry name" value="IG_LIKE"/>
    <property type="match status" value="1"/>
</dbReference>
<dbReference type="InterPro" id="IPR036179">
    <property type="entry name" value="Ig-like_dom_sf"/>
</dbReference>
<reference evidence="3" key="1">
    <citation type="submission" date="2025-08" db="UniProtKB">
        <authorList>
            <consortium name="Ensembl"/>
        </authorList>
    </citation>
    <scope>IDENTIFICATION</scope>
</reference>
<dbReference type="InterPro" id="IPR013106">
    <property type="entry name" value="Ig_V-set"/>
</dbReference>
<sequence length="140" mass="14971">IAFISPSAVLIPFSFVFSAGSSAQITVTQPQTVVTGQSGETVTIKCQTSSSVYNSGYKVDMLDWVLLRSGAPPRGIIYDGVHQVSGAPNRFSGSGGGTKFTLTISGVQPEDAGYYYCAQRYTKPHKGSGQRLFYKPTCRS</sequence>
<proteinExistence type="predicted"/>
<dbReference type="Gene3D" id="2.60.40.10">
    <property type="entry name" value="Immunoglobulins"/>
    <property type="match status" value="1"/>
</dbReference>
<evidence type="ECO:0000313" key="4">
    <source>
        <dbReference type="Proteomes" id="UP000694620"/>
    </source>
</evidence>
<dbReference type="Proteomes" id="UP000694620">
    <property type="component" value="Unassembled WGS sequence"/>
</dbReference>
<accession>A0A8C4THV9</accession>
<dbReference type="InterPro" id="IPR050150">
    <property type="entry name" value="IgV_Light_Chain"/>
</dbReference>